<evidence type="ECO:0000256" key="1">
    <source>
        <dbReference type="SAM" id="SignalP"/>
    </source>
</evidence>
<dbReference type="Proteomes" id="UP000663834">
    <property type="component" value="Unassembled WGS sequence"/>
</dbReference>
<evidence type="ECO:0000313" key="3">
    <source>
        <dbReference type="EMBL" id="CAF1641509.1"/>
    </source>
</evidence>
<dbReference type="OrthoDB" id="10008381at2759"/>
<organism evidence="5 7">
    <name type="scientific">Rotaria magnacalcarata</name>
    <dbReference type="NCBI Taxonomy" id="392030"/>
    <lineage>
        <taxon>Eukaryota</taxon>
        <taxon>Metazoa</taxon>
        <taxon>Spiralia</taxon>
        <taxon>Gnathifera</taxon>
        <taxon>Rotifera</taxon>
        <taxon>Eurotatoria</taxon>
        <taxon>Bdelloidea</taxon>
        <taxon>Philodinida</taxon>
        <taxon>Philodinidae</taxon>
        <taxon>Rotaria</taxon>
    </lineage>
</organism>
<sequence length="118" mass="12946">MFMTRFVVAIVIVLIGFVNCARIFPTYNSDLLLDNERLNELMKDNYGCDAVVTSCGNKGSCCDTHDACYKRHGCTAASWVLLWGNCATCNRNVMSCVAFRNPGKSSCCSEGNCGQPRP</sequence>
<name>A0A816X4J8_9BILA</name>
<evidence type="ECO:0000313" key="7">
    <source>
        <dbReference type="Proteomes" id="UP000663824"/>
    </source>
</evidence>
<gene>
    <name evidence="2" type="ORF">CJN711_LOCUS15533</name>
    <name evidence="3" type="ORF">KQP761_LOCUS28154</name>
    <name evidence="5" type="ORF">MBJ925_LOCUS29737</name>
    <name evidence="4" type="ORF">WKI299_LOCUS8457</name>
    <name evidence="6" type="ORF">XDN619_LOCUS26982</name>
</gene>
<dbReference type="EMBL" id="CAJNRG010012703">
    <property type="protein sequence ID" value="CAF2142429.1"/>
    <property type="molecule type" value="Genomic_DNA"/>
</dbReference>
<evidence type="ECO:0000313" key="5">
    <source>
        <dbReference type="EMBL" id="CAF2142300.1"/>
    </source>
</evidence>
<dbReference type="Proteomes" id="UP000663855">
    <property type="component" value="Unassembled WGS sequence"/>
</dbReference>
<reference evidence="5" key="1">
    <citation type="submission" date="2021-02" db="EMBL/GenBank/DDBJ databases">
        <authorList>
            <person name="Nowell W R."/>
        </authorList>
    </citation>
    <scope>NUCLEOTIDE SEQUENCE</scope>
</reference>
<evidence type="ECO:0000313" key="4">
    <source>
        <dbReference type="EMBL" id="CAF2041827.1"/>
    </source>
</evidence>
<dbReference type="EMBL" id="CAJNRE010015945">
    <property type="protein sequence ID" value="CAF2142300.1"/>
    <property type="molecule type" value="Genomic_DNA"/>
</dbReference>
<dbReference type="EMBL" id="CAJNRF010002730">
    <property type="protein sequence ID" value="CAF2041827.1"/>
    <property type="molecule type" value="Genomic_DNA"/>
</dbReference>
<dbReference type="Proteomes" id="UP000663824">
    <property type="component" value="Unassembled WGS sequence"/>
</dbReference>
<dbReference type="EMBL" id="CAJNOW010015393">
    <property type="protein sequence ID" value="CAF1641509.1"/>
    <property type="molecule type" value="Genomic_DNA"/>
</dbReference>
<keyword evidence="1" id="KW-0732">Signal</keyword>
<dbReference type="EMBL" id="CAJNOV010007177">
    <property type="protein sequence ID" value="CAF1272171.1"/>
    <property type="molecule type" value="Genomic_DNA"/>
</dbReference>
<dbReference type="Proteomes" id="UP000663887">
    <property type="component" value="Unassembled WGS sequence"/>
</dbReference>
<evidence type="ECO:0000313" key="6">
    <source>
        <dbReference type="EMBL" id="CAF2142429.1"/>
    </source>
</evidence>
<evidence type="ECO:0000313" key="2">
    <source>
        <dbReference type="EMBL" id="CAF1272171.1"/>
    </source>
</evidence>
<accession>A0A816X4J8</accession>
<comment type="caution">
    <text evidence="5">The sequence shown here is derived from an EMBL/GenBank/DDBJ whole genome shotgun (WGS) entry which is preliminary data.</text>
</comment>
<proteinExistence type="predicted"/>
<feature type="signal peptide" evidence="1">
    <location>
        <begin position="1"/>
        <end position="20"/>
    </location>
</feature>
<dbReference type="Proteomes" id="UP000663856">
    <property type="component" value="Unassembled WGS sequence"/>
</dbReference>
<protein>
    <submittedName>
        <fullName evidence="5">Uncharacterized protein</fullName>
    </submittedName>
</protein>
<dbReference type="AlphaFoldDB" id="A0A816X4J8"/>
<feature type="chain" id="PRO_5036230866" evidence="1">
    <location>
        <begin position="21"/>
        <end position="118"/>
    </location>
</feature>